<organism evidence="4 5">
    <name type="scientific">Stylophora pistillata</name>
    <name type="common">Smooth cauliflower coral</name>
    <dbReference type="NCBI Taxonomy" id="50429"/>
    <lineage>
        <taxon>Eukaryota</taxon>
        <taxon>Metazoa</taxon>
        <taxon>Cnidaria</taxon>
        <taxon>Anthozoa</taxon>
        <taxon>Hexacorallia</taxon>
        <taxon>Scleractinia</taxon>
        <taxon>Astrocoeniina</taxon>
        <taxon>Pocilloporidae</taxon>
        <taxon>Stylophora</taxon>
    </lineage>
</organism>
<dbReference type="InterPro" id="IPR001806">
    <property type="entry name" value="Small_GTPase"/>
</dbReference>
<evidence type="ECO:0000313" key="4">
    <source>
        <dbReference type="EMBL" id="PFX20647.1"/>
    </source>
</evidence>
<feature type="region of interest" description="Disordered" evidence="3">
    <location>
        <begin position="174"/>
        <end position="198"/>
    </location>
</feature>
<evidence type="ECO:0000256" key="3">
    <source>
        <dbReference type="SAM" id="MobiDB-lite"/>
    </source>
</evidence>
<dbReference type="FunFam" id="3.40.50.300:FF:002280">
    <property type="entry name" value="Small GTP-binding protein, putative"/>
    <property type="match status" value="1"/>
</dbReference>
<evidence type="ECO:0000256" key="2">
    <source>
        <dbReference type="ARBA" id="ARBA00022741"/>
    </source>
</evidence>
<dbReference type="SMART" id="SM00176">
    <property type="entry name" value="RAN"/>
    <property type="match status" value="1"/>
</dbReference>
<dbReference type="SMART" id="SM00175">
    <property type="entry name" value="RAB"/>
    <property type="match status" value="1"/>
</dbReference>
<reference evidence="5" key="1">
    <citation type="journal article" date="2017" name="bioRxiv">
        <title>Comparative analysis of the genomes of Stylophora pistillata and Acropora digitifera provides evidence for extensive differences between species of corals.</title>
        <authorList>
            <person name="Voolstra C.R."/>
            <person name="Li Y."/>
            <person name="Liew Y.J."/>
            <person name="Baumgarten S."/>
            <person name="Zoccola D."/>
            <person name="Flot J.-F."/>
            <person name="Tambutte S."/>
            <person name="Allemand D."/>
            <person name="Aranda M."/>
        </authorList>
    </citation>
    <scope>NUCLEOTIDE SEQUENCE [LARGE SCALE GENOMIC DNA]</scope>
</reference>
<dbReference type="AlphaFoldDB" id="A0A2B4RWD6"/>
<dbReference type="OrthoDB" id="25896at2759"/>
<dbReference type="SMART" id="SM00174">
    <property type="entry name" value="RHO"/>
    <property type="match status" value="1"/>
</dbReference>
<dbReference type="InterPro" id="IPR027417">
    <property type="entry name" value="P-loop_NTPase"/>
</dbReference>
<evidence type="ECO:0000313" key="5">
    <source>
        <dbReference type="Proteomes" id="UP000225706"/>
    </source>
</evidence>
<accession>A0A2B4RWD6</accession>
<dbReference type="Proteomes" id="UP000225706">
    <property type="component" value="Unassembled WGS sequence"/>
</dbReference>
<gene>
    <name evidence="4" type="primary">rab24</name>
    <name evidence="4" type="ORF">AWC38_SpisGene14864</name>
</gene>
<comment type="caution">
    <text evidence="4">The sequence shown here is derived from an EMBL/GenBank/DDBJ whole genome shotgun (WGS) entry which is preliminary data.</text>
</comment>
<name>A0A2B4RWD6_STYPI</name>
<dbReference type="PROSITE" id="PS51421">
    <property type="entry name" value="RAS"/>
    <property type="match status" value="1"/>
</dbReference>
<dbReference type="SMART" id="SM00173">
    <property type="entry name" value="RAS"/>
    <property type="match status" value="1"/>
</dbReference>
<keyword evidence="5" id="KW-1185">Reference proteome</keyword>
<dbReference type="GO" id="GO:0003924">
    <property type="term" value="F:GTPase activity"/>
    <property type="evidence" value="ECO:0007669"/>
    <property type="project" value="InterPro"/>
</dbReference>
<dbReference type="InterPro" id="IPR005225">
    <property type="entry name" value="Small_GTP-bd"/>
</dbReference>
<dbReference type="NCBIfam" id="TIGR00231">
    <property type="entry name" value="small_GTP"/>
    <property type="match status" value="1"/>
</dbReference>
<evidence type="ECO:0000256" key="1">
    <source>
        <dbReference type="ARBA" id="ARBA00006270"/>
    </source>
</evidence>
<dbReference type="Pfam" id="PF00071">
    <property type="entry name" value="Ras"/>
    <property type="match status" value="1"/>
</dbReference>
<sequence>MQEKTYLKVVLLGKVNSGKTCLVTRYITRSFSEETPSTIGAAFCRKDLYIQGRNLSLAIWDTAGAERYQAMSAMYYRSAKAAILCYDLTDRASFDKAKFWADQLKAAEPDCKIYLCGTKLDLIEEAVQPREIQTKTVLNYCREIGGDMFETSSKRGYNVDKVFERIAEDFMKSNKPVSSGPRGDVQVDNKPTARKSCC</sequence>
<dbReference type="SUPFAM" id="SSF52540">
    <property type="entry name" value="P-loop containing nucleoside triphosphate hydrolases"/>
    <property type="match status" value="1"/>
</dbReference>
<dbReference type="Gene3D" id="3.40.50.300">
    <property type="entry name" value="P-loop containing nucleotide triphosphate hydrolases"/>
    <property type="match status" value="1"/>
</dbReference>
<dbReference type="STRING" id="50429.A0A2B4RWD6"/>
<comment type="similarity">
    <text evidence="1">Belongs to the small GTPase superfamily. Rab family.</text>
</comment>
<dbReference type="PROSITE" id="PS51419">
    <property type="entry name" value="RAB"/>
    <property type="match status" value="1"/>
</dbReference>
<protein>
    <submittedName>
        <fullName evidence="4">Ras-related protein Rab-24</fullName>
    </submittedName>
</protein>
<dbReference type="PANTHER" id="PTHR47978">
    <property type="match status" value="1"/>
</dbReference>
<proteinExistence type="inferred from homology"/>
<dbReference type="EMBL" id="LSMT01000308">
    <property type="protein sequence ID" value="PFX20647.1"/>
    <property type="molecule type" value="Genomic_DNA"/>
</dbReference>
<keyword evidence="2" id="KW-0547">Nucleotide-binding</keyword>
<dbReference type="GO" id="GO:0005525">
    <property type="term" value="F:GTP binding"/>
    <property type="evidence" value="ECO:0007669"/>
    <property type="project" value="InterPro"/>
</dbReference>
<dbReference type="PRINTS" id="PR00449">
    <property type="entry name" value="RASTRNSFRMNG"/>
</dbReference>